<evidence type="ECO:0000313" key="2">
    <source>
        <dbReference type="EMBL" id="KAF0912138.1"/>
    </source>
</evidence>
<dbReference type="EMBL" id="SPHZ02000006">
    <property type="protein sequence ID" value="KAF0912138.1"/>
    <property type="molecule type" value="Genomic_DNA"/>
</dbReference>
<gene>
    <name evidence="2" type="ORF">E2562_013028</name>
</gene>
<dbReference type="AlphaFoldDB" id="A0A6G1DHR0"/>
<feature type="region of interest" description="Disordered" evidence="1">
    <location>
        <begin position="1"/>
        <end position="40"/>
    </location>
</feature>
<comment type="caution">
    <text evidence="2">The sequence shown here is derived from an EMBL/GenBank/DDBJ whole genome shotgun (WGS) entry which is preliminary data.</text>
</comment>
<proteinExistence type="predicted"/>
<evidence type="ECO:0000313" key="3">
    <source>
        <dbReference type="Proteomes" id="UP000479710"/>
    </source>
</evidence>
<dbReference type="Proteomes" id="UP000479710">
    <property type="component" value="Unassembled WGS sequence"/>
</dbReference>
<organism evidence="2 3">
    <name type="scientific">Oryza meyeriana var. granulata</name>
    <dbReference type="NCBI Taxonomy" id="110450"/>
    <lineage>
        <taxon>Eukaryota</taxon>
        <taxon>Viridiplantae</taxon>
        <taxon>Streptophyta</taxon>
        <taxon>Embryophyta</taxon>
        <taxon>Tracheophyta</taxon>
        <taxon>Spermatophyta</taxon>
        <taxon>Magnoliopsida</taxon>
        <taxon>Liliopsida</taxon>
        <taxon>Poales</taxon>
        <taxon>Poaceae</taxon>
        <taxon>BOP clade</taxon>
        <taxon>Oryzoideae</taxon>
        <taxon>Oryzeae</taxon>
        <taxon>Oryzinae</taxon>
        <taxon>Oryza</taxon>
        <taxon>Oryza meyeriana</taxon>
    </lineage>
</organism>
<accession>A0A6G1DHR0</accession>
<name>A0A6G1DHR0_9ORYZ</name>
<keyword evidence="3" id="KW-1185">Reference proteome</keyword>
<sequence>MAVARFAPRTSLSPWHRHRDVVSPPRATPRQGQGRTPAEKAMKDDDFFFASMSAVVPKAGDEAVDVVSGVVASGSGRGNWRGRDGSVVAMAVAALSYPLCI</sequence>
<reference evidence="2 3" key="1">
    <citation type="submission" date="2019-11" db="EMBL/GenBank/DDBJ databases">
        <title>Whole genome sequence of Oryza granulata.</title>
        <authorList>
            <person name="Li W."/>
        </authorList>
    </citation>
    <scope>NUCLEOTIDE SEQUENCE [LARGE SCALE GENOMIC DNA]</scope>
    <source>
        <strain evidence="3">cv. Menghai</strain>
        <tissue evidence="2">Leaf</tissue>
    </source>
</reference>
<evidence type="ECO:0000256" key="1">
    <source>
        <dbReference type="SAM" id="MobiDB-lite"/>
    </source>
</evidence>
<protein>
    <submittedName>
        <fullName evidence="2">Uncharacterized protein</fullName>
    </submittedName>
</protein>